<feature type="transmembrane region" description="Helical" evidence="8">
    <location>
        <begin position="403"/>
        <end position="420"/>
    </location>
</feature>
<sequence>MTSKTATSGANAGGYKQAMFIIGMLFFIFGFVTWLNSVLIPFLKQACELTDLQAFFVTFAFYISYFVMAIPSSGILKRIGFTKGMSLGLITMAIGSLIFVPAAQLRTFPLFLLGLFVQGTGLALLQTASNPYVTILGPIESAAKRISIMGICNKIAGMTGILVLGKLLFSDTNELSEKIKGLTGVELENELDLLASRVIIPYLIMAGVLLLLAFMVRKSNLPEINTEEEEKPTVSNVDSYGRTSVFQIPYLMLGVLCLFLYVGVEVLAIDSLTLYGEYNGISKDVANNFGIYSLIGFTVGYIIGIITIPKYMSQKTGLVISAILGVVFTIGALLTTGITSIAFMILLSFAHSLMWPGIWPLAINKLGRFTKLGSALLIMGIAGGALLPLVYGALADATGNRQLPFAIMIPCYLYILYFAVAGHKKGLPKLATA</sequence>
<feature type="transmembrane region" description="Helical" evidence="8">
    <location>
        <begin position="108"/>
        <end position="125"/>
    </location>
</feature>
<dbReference type="PANTHER" id="PTHR43702">
    <property type="entry name" value="L-FUCOSE-PROTON SYMPORTER"/>
    <property type="match status" value="1"/>
</dbReference>
<feature type="transmembrane region" description="Helical" evidence="8">
    <location>
        <begin position="146"/>
        <end position="169"/>
    </location>
</feature>
<dbReference type="InterPro" id="IPR011701">
    <property type="entry name" value="MFS"/>
</dbReference>
<feature type="transmembrane region" description="Helical" evidence="8">
    <location>
        <begin position="52"/>
        <end position="72"/>
    </location>
</feature>
<comment type="similarity">
    <text evidence="3">Belongs to the major facilitator superfamily. FHS transporter (TC 2.A.1.7) family.</text>
</comment>
<dbReference type="RefSeq" id="WP_264280002.1">
    <property type="nucleotide sequence ID" value="NZ_CP107006.1"/>
</dbReference>
<evidence type="ECO:0000256" key="3">
    <source>
        <dbReference type="ARBA" id="ARBA00009120"/>
    </source>
</evidence>
<evidence type="ECO:0000256" key="1">
    <source>
        <dbReference type="ARBA" id="ARBA00003321"/>
    </source>
</evidence>
<dbReference type="InterPro" id="IPR050375">
    <property type="entry name" value="MFS_TsgA-like"/>
</dbReference>
<evidence type="ECO:0000256" key="7">
    <source>
        <dbReference type="ARBA" id="ARBA00023136"/>
    </source>
</evidence>
<dbReference type="SUPFAM" id="SSF103473">
    <property type="entry name" value="MFS general substrate transporter"/>
    <property type="match status" value="1"/>
</dbReference>
<evidence type="ECO:0000259" key="9">
    <source>
        <dbReference type="PROSITE" id="PS50850"/>
    </source>
</evidence>
<comment type="subcellular location">
    <subcellularLocation>
        <location evidence="2">Cell inner membrane</location>
        <topology evidence="2">Multi-pass membrane protein</topology>
    </subcellularLocation>
</comment>
<proteinExistence type="inferred from homology"/>
<dbReference type="InterPro" id="IPR020846">
    <property type="entry name" value="MFS_dom"/>
</dbReference>
<reference evidence="10" key="1">
    <citation type="submission" date="2022-10" db="EMBL/GenBank/DDBJ databases">
        <title>Chitinophaga sp. nov., isolated from soil.</title>
        <authorList>
            <person name="Jeon C.O."/>
        </authorList>
    </citation>
    <scope>NUCLEOTIDE SEQUENCE</scope>
    <source>
        <strain evidence="10">R8</strain>
    </source>
</reference>
<feature type="transmembrane region" description="Helical" evidence="8">
    <location>
        <begin position="289"/>
        <end position="309"/>
    </location>
</feature>
<evidence type="ECO:0000256" key="5">
    <source>
        <dbReference type="ARBA" id="ARBA00022692"/>
    </source>
</evidence>
<keyword evidence="5 8" id="KW-0812">Transmembrane</keyword>
<dbReference type="PROSITE" id="PS50850">
    <property type="entry name" value="MFS"/>
    <property type="match status" value="1"/>
</dbReference>
<feature type="domain" description="Major facilitator superfamily (MFS) profile" evidence="9">
    <location>
        <begin position="18"/>
        <end position="433"/>
    </location>
</feature>
<feature type="transmembrane region" description="Helical" evidence="8">
    <location>
        <begin position="316"/>
        <end position="335"/>
    </location>
</feature>
<feature type="transmembrane region" description="Helical" evidence="8">
    <location>
        <begin position="84"/>
        <end position="102"/>
    </location>
</feature>
<keyword evidence="11" id="KW-1185">Reference proteome</keyword>
<evidence type="ECO:0000313" key="11">
    <source>
        <dbReference type="Proteomes" id="UP001162741"/>
    </source>
</evidence>
<dbReference type="Proteomes" id="UP001162741">
    <property type="component" value="Chromosome"/>
</dbReference>
<name>A0ABY6IW56_9BACT</name>
<dbReference type="Gene3D" id="1.20.1250.20">
    <property type="entry name" value="MFS general substrate transporter like domains"/>
    <property type="match status" value="2"/>
</dbReference>
<evidence type="ECO:0000313" key="10">
    <source>
        <dbReference type="EMBL" id="UYQ91605.1"/>
    </source>
</evidence>
<evidence type="ECO:0000256" key="8">
    <source>
        <dbReference type="SAM" id="Phobius"/>
    </source>
</evidence>
<dbReference type="InterPro" id="IPR036259">
    <property type="entry name" value="MFS_trans_sf"/>
</dbReference>
<feature type="transmembrane region" description="Helical" evidence="8">
    <location>
        <begin position="374"/>
        <end position="391"/>
    </location>
</feature>
<feature type="transmembrane region" description="Helical" evidence="8">
    <location>
        <begin position="199"/>
        <end position="216"/>
    </location>
</feature>
<feature type="transmembrane region" description="Helical" evidence="8">
    <location>
        <begin position="20"/>
        <end position="40"/>
    </location>
</feature>
<dbReference type="InterPro" id="IPR005964">
    <property type="entry name" value="Glc/Gal_transptr_bac"/>
</dbReference>
<dbReference type="EMBL" id="CP107006">
    <property type="protein sequence ID" value="UYQ91605.1"/>
    <property type="molecule type" value="Genomic_DNA"/>
</dbReference>
<dbReference type="CDD" id="cd17394">
    <property type="entry name" value="MFS_FucP_like"/>
    <property type="match status" value="1"/>
</dbReference>
<organism evidence="10 11">
    <name type="scientific">Chitinophaga horti</name>
    <dbReference type="NCBI Taxonomy" id="2920382"/>
    <lineage>
        <taxon>Bacteria</taxon>
        <taxon>Pseudomonadati</taxon>
        <taxon>Bacteroidota</taxon>
        <taxon>Chitinophagia</taxon>
        <taxon>Chitinophagales</taxon>
        <taxon>Chitinophagaceae</taxon>
        <taxon>Chitinophaga</taxon>
    </lineage>
</organism>
<dbReference type="NCBIfam" id="TIGR01272">
    <property type="entry name" value="gluP"/>
    <property type="match status" value="1"/>
</dbReference>
<feature type="transmembrane region" description="Helical" evidence="8">
    <location>
        <begin position="250"/>
        <end position="269"/>
    </location>
</feature>
<feature type="transmembrane region" description="Helical" evidence="8">
    <location>
        <begin position="341"/>
        <end position="362"/>
    </location>
</feature>
<accession>A0ABY6IW56</accession>
<evidence type="ECO:0000256" key="4">
    <source>
        <dbReference type="ARBA" id="ARBA00022475"/>
    </source>
</evidence>
<dbReference type="PANTHER" id="PTHR43702:SF12">
    <property type="entry name" value="N-ACETYL GLUCOSAMINE TRANSPORTER NAGP"/>
    <property type="match status" value="1"/>
</dbReference>
<evidence type="ECO:0000256" key="6">
    <source>
        <dbReference type="ARBA" id="ARBA00022989"/>
    </source>
</evidence>
<keyword evidence="6 8" id="KW-1133">Transmembrane helix</keyword>
<protein>
    <submittedName>
        <fullName evidence="10">Sugar MFS transporter</fullName>
    </submittedName>
</protein>
<keyword evidence="4" id="KW-1003">Cell membrane</keyword>
<keyword evidence="7 8" id="KW-0472">Membrane</keyword>
<dbReference type="Pfam" id="PF07690">
    <property type="entry name" value="MFS_1"/>
    <property type="match status" value="1"/>
</dbReference>
<evidence type="ECO:0000256" key="2">
    <source>
        <dbReference type="ARBA" id="ARBA00004429"/>
    </source>
</evidence>
<gene>
    <name evidence="10" type="ORF">MKQ68_16055</name>
</gene>
<comment type="function">
    <text evidence="1">Intake of glucose and galactose.</text>
</comment>